<evidence type="ECO:0000259" key="2">
    <source>
        <dbReference type="Pfam" id="PF01882"/>
    </source>
</evidence>
<proteinExistence type="predicted"/>
<gene>
    <name evidence="3" type="ORF">Ldro_1663</name>
</gene>
<name>A0A0W0SXR0_9GAMM</name>
<evidence type="ECO:0000256" key="1">
    <source>
        <dbReference type="SAM" id="Coils"/>
    </source>
</evidence>
<dbReference type="SUPFAM" id="SSF53300">
    <property type="entry name" value="vWA-like"/>
    <property type="match status" value="1"/>
</dbReference>
<reference evidence="3 4" key="1">
    <citation type="submission" date="2015-11" db="EMBL/GenBank/DDBJ databases">
        <title>Genomic analysis of 38 Legionella species identifies large and diverse effector repertoires.</title>
        <authorList>
            <person name="Burstein D."/>
            <person name="Amaro F."/>
            <person name="Zusman T."/>
            <person name="Lifshitz Z."/>
            <person name="Cohen O."/>
            <person name="Gilbert J.A."/>
            <person name="Pupko T."/>
            <person name="Shuman H.A."/>
            <person name="Segal G."/>
        </authorList>
    </citation>
    <scope>NUCLEOTIDE SEQUENCE [LARGE SCALE GENOMIC DNA]</scope>
    <source>
        <strain evidence="3 4">ATCC 700990</strain>
    </source>
</reference>
<dbReference type="AlphaFoldDB" id="A0A0W0SXR0"/>
<evidence type="ECO:0000313" key="4">
    <source>
        <dbReference type="Proteomes" id="UP000054736"/>
    </source>
</evidence>
<dbReference type="InterPro" id="IPR036465">
    <property type="entry name" value="vWFA_dom_sf"/>
</dbReference>
<accession>A0A0W0SXR0</accession>
<comment type="caution">
    <text evidence="3">The sequence shown here is derived from an EMBL/GenBank/DDBJ whole genome shotgun (WGS) entry which is preliminary data.</text>
</comment>
<feature type="coiled-coil region" evidence="1">
    <location>
        <begin position="259"/>
        <end position="286"/>
    </location>
</feature>
<dbReference type="InterPro" id="IPR002881">
    <property type="entry name" value="DUF58"/>
</dbReference>
<dbReference type="PANTHER" id="PTHR33608:SF12">
    <property type="entry name" value="DUF58 DOMAIN-CONTAINING PROTEIN"/>
    <property type="match status" value="1"/>
</dbReference>
<evidence type="ECO:0000313" key="3">
    <source>
        <dbReference type="EMBL" id="KTC88044.1"/>
    </source>
</evidence>
<dbReference type="RefSeq" id="WP_058495938.1">
    <property type="nucleotide sequence ID" value="NZ_CAAAIU010000002.1"/>
</dbReference>
<keyword evidence="4" id="KW-1185">Reference proteome</keyword>
<organism evidence="3 4">
    <name type="scientific">Legionella drozanskii LLAP-1</name>
    <dbReference type="NCBI Taxonomy" id="1212489"/>
    <lineage>
        <taxon>Bacteria</taxon>
        <taxon>Pseudomonadati</taxon>
        <taxon>Pseudomonadota</taxon>
        <taxon>Gammaproteobacteria</taxon>
        <taxon>Legionellales</taxon>
        <taxon>Legionellaceae</taxon>
        <taxon>Legionella</taxon>
    </lineage>
</organism>
<feature type="domain" description="DUF58" evidence="2">
    <location>
        <begin position="49"/>
        <end position="258"/>
    </location>
</feature>
<dbReference type="PATRIC" id="fig|1212489.4.peg.1757"/>
<dbReference type="EMBL" id="LNXY01000020">
    <property type="protein sequence ID" value="KTC88044.1"/>
    <property type="molecule type" value="Genomic_DNA"/>
</dbReference>
<dbReference type="OrthoDB" id="9776116at2"/>
<sequence>MTEGVTVQLDELIALRRYAQRVHYNPVGSAIRAGNHLSKLRGRGMDFAEARNYQAGDEIRHMEWRVTARTGRPHVKLYQEERERPVVILSDFNPSMFFGTRLAFKSVIAARLAAMLAWTAIKQGDRVGGLFFSAKEHNEFTPRSRETAVLPLLASLSQYTQMGVVNNGSQSKPLSDALTRVRRVLRPGSILVLISDFYNMDADSEQHLSRLRYHNDVLVYHICDPLELSPPKPQHYAITDGQQELLLDTTIHEVTQGYKNYCEERIARLQAQFKRLQIQYVQLTAEANLPQVVRQTFPRRSRG</sequence>
<dbReference type="Proteomes" id="UP000054736">
    <property type="component" value="Unassembled WGS sequence"/>
</dbReference>
<dbReference type="PANTHER" id="PTHR33608">
    <property type="entry name" value="BLL2464 PROTEIN"/>
    <property type="match status" value="1"/>
</dbReference>
<dbReference type="STRING" id="1212489.Ldro_1663"/>
<dbReference type="Pfam" id="PF01882">
    <property type="entry name" value="DUF58"/>
    <property type="match status" value="1"/>
</dbReference>
<keyword evidence="1" id="KW-0175">Coiled coil</keyword>
<protein>
    <recommendedName>
        <fullName evidence="2">DUF58 domain-containing protein</fullName>
    </recommendedName>
</protein>